<reference evidence="1" key="1">
    <citation type="submission" date="2021-06" db="EMBL/GenBank/DDBJ databases">
        <authorList>
            <person name="Huq M.A."/>
        </authorList>
    </citation>
    <scope>NUCLEOTIDE SEQUENCE</scope>
    <source>
        <strain evidence="1">MAH-26</strain>
    </source>
</reference>
<accession>A0A9E2W7A7</accession>
<dbReference type="Proteomes" id="UP000812270">
    <property type="component" value="Unassembled WGS sequence"/>
</dbReference>
<comment type="caution">
    <text evidence="1">The sequence shown here is derived from an EMBL/GenBank/DDBJ whole genome shotgun (WGS) entry which is preliminary data.</text>
</comment>
<dbReference type="EMBL" id="JAHSPG010000002">
    <property type="protein sequence ID" value="MBV4356296.1"/>
    <property type="molecule type" value="Genomic_DNA"/>
</dbReference>
<protein>
    <submittedName>
        <fullName evidence="1">Uncharacterized protein</fullName>
    </submittedName>
</protein>
<evidence type="ECO:0000313" key="1">
    <source>
        <dbReference type="EMBL" id="MBV4356296.1"/>
    </source>
</evidence>
<proteinExistence type="predicted"/>
<gene>
    <name evidence="1" type="ORF">KTO63_03985</name>
</gene>
<keyword evidence="2" id="KW-1185">Reference proteome</keyword>
<evidence type="ECO:0000313" key="2">
    <source>
        <dbReference type="Proteomes" id="UP000812270"/>
    </source>
</evidence>
<dbReference type="AlphaFoldDB" id="A0A9E2W7A7"/>
<organism evidence="1 2">
    <name type="scientific">Pinibacter aurantiacus</name>
    <dbReference type="NCBI Taxonomy" id="2851599"/>
    <lineage>
        <taxon>Bacteria</taxon>
        <taxon>Pseudomonadati</taxon>
        <taxon>Bacteroidota</taxon>
        <taxon>Chitinophagia</taxon>
        <taxon>Chitinophagales</taxon>
        <taxon>Chitinophagaceae</taxon>
        <taxon>Pinibacter</taxon>
    </lineage>
</organism>
<name>A0A9E2W7A7_9BACT</name>
<dbReference type="RefSeq" id="WP_217789854.1">
    <property type="nucleotide sequence ID" value="NZ_JAHSPG010000002.1"/>
</dbReference>
<sequence>MIYFIKAGQYEWPLSDTHLKEKMIKKIFDLDILQNGSSIPTSNLGTSKTNLSIPPFHYIKNIRESEWD</sequence>